<evidence type="ECO:0000313" key="2">
    <source>
        <dbReference type="Proteomes" id="UP001291623"/>
    </source>
</evidence>
<evidence type="ECO:0000313" key="1">
    <source>
        <dbReference type="EMBL" id="KAK4365145.1"/>
    </source>
</evidence>
<organism evidence="1 2">
    <name type="scientific">Anisodus tanguticus</name>
    <dbReference type="NCBI Taxonomy" id="243964"/>
    <lineage>
        <taxon>Eukaryota</taxon>
        <taxon>Viridiplantae</taxon>
        <taxon>Streptophyta</taxon>
        <taxon>Embryophyta</taxon>
        <taxon>Tracheophyta</taxon>
        <taxon>Spermatophyta</taxon>
        <taxon>Magnoliopsida</taxon>
        <taxon>eudicotyledons</taxon>
        <taxon>Gunneridae</taxon>
        <taxon>Pentapetalae</taxon>
        <taxon>asterids</taxon>
        <taxon>lamiids</taxon>
        <taxon>Solanales</taxon>
        <taxon>Solanaceae</taxon>
        <taxon>Solanoideae</taxon>
        <taxon>Hyoscyameae</taxon>
        <taxon>Anisodus</taxon>
    </lineage>
</organism>
<gene>
    <name evidence="1" type="ORF">RND71_016503</name>
</gene>
<dbReference type="AlphaFoldDB" id="A0AAE1S7W9"/>
<name>A0AAE1S7W9_9SOLA</name>
<reference evidence="1" key="1">
    <citation type="submission" date="2023-12" db="EMBL/GenBank/DDBJ databases">
        <title>Genome assembly of Anisodus tanguticus.</title>
        <authorList>
            <person name="Wang Y.-J."/>
        </authorList>
    </citation>
    <scope>NUCLEOTIDE SEQUENCE</scope>
    <source>
        <strain evidence="1">KB-2021</strain>
        <tissue evidence="1">Leaf</tissue>
    </source>
</reference>
<keyword evidence="2" id="KW-1185">Reference proteome</keyword>
<accession>A0AAE1S7W9</accession>
<sequence>MRQPNNKSFVRGLKQANIMQKCRHYSLMNENAKVITRLKDLEHEAKNWTEDFSSYALDLYNDFRIIAQGCQVKSNGDLGYEVVESGDKHVVDLLRKKYTCRTWDMTEIPSPHTIKSLLHDKQEPLNEMHWWYSKEAYMLVYMHKIQPVRGEKFWKVDPSHAMELPEIHKMVGRPKVKKNKEKE</sequence>
<dbReference type="EMBL" id="JAVYJV010000008">
    <property type="protein sequence ID" value="KAK4365145.1"/>
    <property type="molecule type" value="Genomic_DNA"/>
</dbReference>
<proteinExistence type="predicted"/>
<comment type="caution">
    <text evidence="1">The sequence shown here is derived from an EMBL/GenBank/DDBJ whole genome shotgun (WGS) entry which is preliminary data.</text>
</comment>
<protein>
    <submittedName>
        <fullName evidence="1">Uncharacterized protein</fullName>
    </submittedName>
</protein>
<dbReference type="Proteomes" id="UP001291623">
    <property type="component" value="Unassembled WGS sequence"/>
</dbReference>